<dbReference type="AlphaFoldDB" id="A0A0U5K2J8"/>
<protein>
    <submittedName>
        <fullName evidence="2">Uncharacterized protein</fullName>
    </submittedName>
</protein>
<evidence type="ECO:0000313" key="2">
    <source>
        <dbReference type="EMBL" id="CUI16331.1"/>
    </source>
</evidence>
<dbReference type="InParanoid" id="A0A0U5K2J8"/>
<reference evidence="3" key="1">
    <citation type="submission" date="2015-09" db="EMBL/GenBank/DDBJ databases">
        <authorList>
            <person name="Bertelli C."/>
        </authorList>
    </citation>
    <scope>NUCLEOTIDE SEQUENCE [LARGE SCALE GENOMIC DNA]</scope>
    <source>
        <strain evidence="3">KNic</strain>
    </source>
</reference>
<accession>A0A0U5K2J8</accession>
<keyword evidence="3" id="KW-1185">Reference proteome</keyword>
<dbReference type="RefSeq" id="WP_032125244.1">
    <property type="nucleotide sequence ID" value="NZ_LN879502.1"/>
</dbReference>
<keyword evidence="1" id="KW-0812">Transmembrane</keyword>
<keyword evidence="1" id="KW-1133">Transmembrane helix</keyword>
<feature type="transmembrane region" description="Helical" evidence="1">
    <location>
        <begin position="54"/>
        <end position="75"/>
    </location>
</feature>
<evidence type="ECO:0000256" key="1">
    <source>
        <dbReference type="SAM" id="Phobius"/>
    </source>
</evidence>
<dbReference type="KEGG" id="pnl:PNK_0705"/>
<dbReference type="PATRIC" id="fig|389348.3.peg.771"/>
<evidence type="ECO:0000313" key="3">
    <source>
        <dbReference type="Proteomes" id="UP000069902"/>
    </source>
</evidence>
<feature type="transmembrane region" description="Helical" evidence="1">
    <location>
        <begin position="82"/>
        <end position="101"/>
    </location>
</feature>
<dbReference type="Proteomes" id="UP000069902">
    <property type="component" value="Chromosome cPNK"/>
</dbReference>
<keyword evidence="1" id="KW-0472">Membrane</keyword>
<gene>
    <name evidence="2" type="ORF">PNK_0705</name>
</gene>
<dbReference type="STRING" id="389348.PNK_0705"/>
<name>A0A0U5K2J8_9BACT</name>
<proteinExistence type="predicted"/>
<sequence length="312" mass="35736">MNSRTSITNLNNQYEFDVLCAQKSIEIFEMALKTGALPTRANLFINVLGEAIRFPFYLAIKILAALSHLLAYLTVKIRNQAIELSFSGFFHLIFLTLIQLLCPLLCTAIRMISSLIGFFSPYWALQGWCWAEKKEECSHQLVAHHWQTAMPLPPGKGSLQKDIRPANALFYLGWHRTHTIAQSASLPTHTQKLETTIRSSVLRFLQTLEQHQENGLEIKDEPISSNTNEAWKKLREAAEASDENHDWMHSFSQELTIEELHALFSDLCLWLETHCFEQTHCGNRVLLLSQVNQLKNLFSHRLKFGRASFPVS</sequence>
<dbReference type="EMBL" id="LN879502">
    <property type="protein sequence ID" value="CUI16331.1"/>
    <property type="molecule type" value="Genomic_DNA"/>
</dbReference>
<organism evidence="2 3">
    <name type="scientific">Candidatus Protochlamydia naegleriophila</name>
    <dbReference type="NCBI Taxonomy" id="389348"/>
    <lineage>
        <taxon>Bacteria</taxon>
        <taxon>Pseudomonadati</taxon>
        <taxon>Chlamydiota</taxon>
        <taxon>Chlamydiia</taxon>
        <taxon>Parachlamydiales</taxon>
        <taxon>Parachlamydiaceae</taxon>
        <taxon>Candidatus Protochlamydia</taxon>
    </lineage>
</organism>